<organism evidence="5 6">
    <name type="scientific">Bugula neritina</name>
    <name type="common">Brown bryozoan</name>
    <name type="synonym">Sertularia neritina</name>
    <dbReference type="NCBI Taxonomy" id="10212"/>
    <lineage>
        <taxon>Eukaryota</taxon>
        <taxon>Metazoa</taxon>
        <taxon>Spiralia</taxon>
        <taxon>Lophotrochozoa</taxon>
        <taxon>Bryozoa</taxon>
        <taxon>Gymnolaemata</taxon>
        <taxon>Cheilostomatida</taxon>
        <taxon>Flustrina</taxon>
        <taxon>Buguloidea</taxon>
        <taxon>Bugulidae</taxon>
        <taxon>Bugula</taxon>
    </lineage>
</organism>
<evidence type="ECO:0000313" key="5">
    <source>
        <dbReference type="EMBL" id="KAF6031745.1"/>
    </source>
</evidence>
<dbReference type="Pfam" id="PF03959">
    <property type="entry name" value="FSH1"/>
    <property type="match status" value="1"/>
</dbReference>
<keyword evidence="2" id="KW-0378">Hydrolase</keyword>
<proteinExistence type="inferred from homology"/>
<dbReference type="SUPFAM" id="SSF53474">
    <property type="entry name" value="alpha/beta-Hydrolases"/>
    <property type="match status" value="1"/>
</dbReference>
<feature type="domain" description="Serine hydrolase" evidence="4">
    <location>
        <begin position="10"/>
        <end position="208"/>
    </location>
</feature>
<feature type="signal peptide" evidence="3">
    <location>
        <begin position="1"/>
        <end position="23"/>
    </location>
</feature>
<evidence type="ECO:0000256" key="3">
    <source>
        <dbReference type="SAM" id="SignalP"/>
    </source>
</evidence>
<dbReference type="FunFam" id="3.40.50.1820:FF:000073">
    <property type="entry name" value="esterase OVCA2 isoform X6"/>
    <property type="match status" value="1"/>
</dbReference>
<comment type="similarity">
    <text evidence="1">Belongs to the LovG family.</text>
</comment>
<evidence type="ECO:0000256" key="1">
    <source>
        <dbReference type="ARBA" id="ARBA00005863"/>
    </source>
</evidence>
<gene>
    <name evidence="5" type="ORF">EB796_009952</name>
</gene>
<evidence type="ECO:0000256" key="2">
    <source>
        <dbReference type="ARBA" id="ARBA00022801"/>
    </source>
</evidence>
<name>A0A7J7K0P1_BUGNE</name>
<dbReference type="InterPro" id="IPR029058">
    <property type="entry name" value="AB_hydrolase_fold"/>
</dbReference>
<evidence type="ECO:0000259" key="4">
    <source>
        <dbReference type="Pfam" id="PF03959"/>
    </source>
</evidence>
<dbReference type="EMBL" id="VXIV02001571">
    <property type="protein sequence ID" value="KAF6031745.1"/>
    <property type="molecule type" value="Genomic_DNA"/>
</dbReference>
<dbReference type="GO" id="GO:0005634">
    <property type="term" value="C:nucleus"/>
    <property type="evidence" value="ECO:0007669"/>
    <property type="project" value="TreeGrafter"/>
</dbReference>
<sequence>MLWFMTCWSVILCLHGYRQSAQGFREKTGSFRKSLKKFADFVFLDAPHKVCAEQGGGEDNDQCLGWWFSREDNYYRAVEYSDIHKGFSQSVEHVCKFIREQGPFDGVLAFSQGACFLSLLCAMKKCGELDLDLGFVMLFAAFRSRCSPHAKYYSPDHVSSVPALLCIGEGDEVIPLEMGNELIECFNDPVVLYHPGGHFLPTQPEQRKFYQNFLEKRLAVKKSQ</sequence>
<dbReference type="GO" id="GO:0016787">
    <property type="term" value="F:hydrolase activity"/>
    <property type="evidence" value="ECO:0007669"/>
    <property type="project" value="UniProtKB-KW"/>
</dbReference>
<dbReference type="OrthoDB" id="414698at2759"/>
<dbReference type="Gene3D" id="3.40.50.1820">
    <property type="entry name" value="alpha/beta hydrolase"/>
    <property type="match status" value="1"/>
</dbReference>
<dbReference type="InterPro" id="IPR050593">
    <property type="entry name" value="LovG"/>
</dbReference>
<dbReference type="GO" id="GO:0005737">
    <property type="term" value="C:cytoplasm"/>
    <property type="evidence" value="ECO:0007669"/>
    <property type="project" value="TreeGrafter"/>
</dbReference>
<evidence type="ECO:0000313" key="6">
    <source>
        <dbReference type="Proteomes" id="UP000593567"/>
    </source>
</evidence>
<keyword evidence="6" id="KW-1185">Reference proteome</keyword>
<protein>
    <submittedName>
        <fullName evidence="5">OVCA2</fullName>
    </submittedName>
</protein>
<keyword evidence="3" id="KW-0732">Signal</keyword>
<dbReference type="PANTHER" id="PTHR48070">
    <property type="entry name" value="ESTERASE OVCA2"/>
    <property type="match status" value="1"/>
</dbReference>
<reference evidence="5" key="1">
    <citation type="submission" date="2020-06" db="EMBL/GenBank/DDBJ databases">
        <title>Draft genome of Bugula neritina, a colonial animal packing powerful symbionts and potential medicines.</title>
        <authorList>
            <person name="Rayko M."/>
        </authorList>
    </citation>
    <scope>NUCLEOTIDE SEQUENCE [LARGE SCALE GENOMIC DNA]</scope>
    <source>
        <strain evidence="5">Kwan_BN1</strain>
    </source>
</reference>
<accession>A0A7J7K0P1</accession>
<dbReference type="PANTHER" id="PTHR48070:SF6">
    <property type="entry name" value="ESTERASE OVCA2"/>
    <property type="match status" value="1"/>
</dbReference>
<dbReference type="GO" id="GO:0032526">
    <property type="term" value="P:response to retinoic acid"/>
    <property type="evidence" value="ECO:0007669"/>
    <property type="project" value="TreeGrafter"/>
</dbReference>
<dbReference type="AlphaFoldDB" id="A0A7J7K0P1"/>
<dbReference type="Proteomes" id="UP000593567">
    <property type="component" value="Unassembled WGS sequence"/>
</dbReference>
<feature type="chain" id="PRO_5029522183" evidence="3">
    <location>
        <begin position="24"/>
        <end position="224"/>
    </location>
</feature>
<comment type="caution">
    <text evidence="5">The sequence shown here is derived from an EMBL/GenBank/DDBJ whole genome shotgun (WGS) entry which is preliminary data.</text>
</comment>
<dbReference type="InterPro" id="IPR005645">
    <property type="entry name" value="FSH-like_dom"/>
</dbReference>